<dbReference type="WBParaSite" id="nRc.2.0.1.t22072-RA">
    <property type="protein sequence ID" value="nRc.2.0.1.t22072-RA"/>
    <property type="gene ID" value="nRc.2.0.1.g22072"/>
</dbReference>
<feature type="compositionally biased region" description="Gly residues" evidence="4">
    <location>
        <begin position="300"/>
        <end position="333"/>
    </location>
</feature>
<dbReference type="GO" id="GO:0000398">
    <property type="term" value="P:mRNA splicing, via spliceosome"/>
    <property type="evidence" value="ECO:0007669"/>
    <property type="project" value="TreeGrafter"/>
</dbReference>
<evidence type="ECO:0000259" key="5">
    <source>
        <dbReference type="PROSITE" id="PS50102"/>
    </source>
</evidence>
<dbReference type="Proteomes" id="UP000887565">
    <property type="component" value="Unplaced"/>
</dbReference>
<evidence type="ECO:0000256" key="2">
    <source>
        <dbReference type="ARBA" id="ARBA00022884"/>
    </source>
</evidence>
<feature type="compositionally biased region" description="Basic and acidic residues" evidence="4">
    <location>
        <begin position="187"/>
        <end position="201"/>
    </location>
</feature>
<evidence type="ECO:0000313" key="6">
    <source>
        <dbReference type="Proteomes" id="UP000887565"/>
    </source>
</evidence>
<dbReference type="InterPro" id="IPR000504">
    <property type="entry name" value="RRM_dom"/>
</dbReference>
<dbReference type="AlphaFoldDB" id="A0A915J6H6"/>
<keyword evidence="1" id="KW-0677">Repeat</keyword>
<dbReference type="FunFam" id="3.30.70.330:FF:000040">
    <property type="entry name" value="Heterogeneous nuclear ribonucleoprotein A2/B1"/>
    <property type="match status" value="1"/>
</dbReference>
<feature type="compositionally biased region" description="Basic and acidic residues" evidence="4">
    <location>
        <begin position="76"/>
        <end position="95"/>
    </location>
</feature>
<dbReference type="SUPFAM" id="SSF54928">
    <property type="entry name" value="RNA-binding domain, RBD"/>
    <property type="match status" value="2"/>
</dbReference>
<dbReference type="GO" id="GO:0003730">
    <property type="term" value="F:mRNA 3'-UTR binding"/>
    <property type="evidence" value="ECO:0007669"/>
    <property type="project" value="TreeGrafter"/>
</dbReference>
<dbReference type="GO" id="GO:0071013">
    <property type="term" value="C:catalytic step 2 spliceosome"/>
    <property type="evidence" value="ECO:0007669"/>
    <property type="project" value="TreeGrafter"/>
</dbReference>
<dbReference type="CDD" id="cd12328">
    <property type="entry name" value="RRM2_hnRNPA_like"/>
    <property type="match status" value="1"/>
</dbReference>
<dbReference type="OMA" id="VERMGRC"/>
<keyword evidence="2 3" id="KW-0694">RNA-binding</keyword>
<feature type="domain" description="RRM" evidence="5">
    <location>
        <begin position="104"/>
        <end position="181"/>
    </location>
</feature>
<dbReference type="PANTHER" id="PTHR48026:SF14">
    <property type="entry name" value="HETEROGENEOUS NUCLEAR RIBONUCLEOPROTEIN A1"/>
    <property type="match status" value="1"/>
</dbReference>
<feature type="region of interest" description="Disordered" evidence="4">
    <location>
        <begin position="70"/>
        <end position="97"/>
    </location>
</feature>
<sequence length="333" mass="36200">MPGVAKSAEEQFRKIFIGGLTFTTTDEMLKEFYGQYGEIVDCIVMKDPATKKSRGFGFVTFAESDSVDKAMSSRPHTIDSRQVEPKRAIPRESSGKAESNLSVKRLYVSGVRDDHTEEMFREHFGQYGNVVEIEIMTDKVTGKKRGFAFITFDDYDAVDKCVLQKSHMIDNKRCDVKKALTRDEMKKSEMGRDRYERDMRSRGTGRNMGDYGPPGRYGADSWNQGWGYGNGMQQQWGGQQSWGKDSAGMMSGGYGGAYGAGGGYQGGNQGWAPAPQGGDMGWGAGQRAGPNAWGAQAAGGNQGWQGQAGGWGQQGAGGNRKQQGGAGYGGYGY</sequence>
<organism evidence="6 7">
    <name type="scientific">Romanomermis culicivorax</name>
    <name type="common">Nematode worm</name>
    <dbReference type="NCBI Taxonomy" id="13658"/>
    <lineage>
        <taxon>Eukaryota</taxon>
        <taxon>Metazoa</taxon>
        <taxon>Ecdysozoa</taxon>
        <taxon>Nematoda</taxon>
        <taxon>Enoplea</taxon>
        <taxon>Dorylaimia</taxon>
        <taxon>Mermithida</taxon>
        <taxon>Mermithoidea</taxon>
        <taxon>Mermithidae</taxon>
        <taxon>Romanomermis</taxon>
    </lineage>
</organism>
<dbReference type="PANTHER" id="PTHR48026">
    <property type="entry name" value="HOMOLOGOUS TO DROSOPHILA SQD (SQUID) PROTEIN"/>
    <property type="match status" value="1"/>
</dbReference>
<evidence type="ECO:0000256" key="4">
    <source>
        <dbReference type="SAM" id="MobiDB-lite"/>
    </source>
</evidence>
<proteinExistence type="predicted"/>
<name>A0A915J6H6_ROMCU</name>
<dbReference type="GO" id="GO:0098687">
    <property type="term" value="C:chromosomal region"/>
    <property type="evidence" value="ECO:0007669"/>
    <property type="project" value="UniProtKB-ARBA"/>
</dbReference>
<evidence type="ECO:0000256" key="1">
    <source>
        <dbReference type="ARBA" id="ARBA00022737"/>
    </source>
</evidence>
<protein>
    <submittedName>
        <fullName evidence="7">RRM domain-containing protein</fullName>
    </submittedName>
</protein>
<dbReference type="Gene3D" id="3.30.70.330">
    <property type="match status" value="2"/>
</dbReference>
<feature type="region of interest" description="Disordered" evidence="4">
    <location>
        <begin position="187"/>
        <end position="214"/>
    </location>
</feature>
<evidence type="ECO:0000256" key="3">
    <source>
        <dbReference type="PROSITE-ProRule" id="PRU00176"/>
    </source>
</evidence>
<accession>A0A915J6H6</accession>
<dbReference type="PROSITE" id="PS50102">
    <property type="entry name" value="RRM"/>
    <property type="match status" value="2"/>
</dbReference>
<feature type="domain" description="RRM" evidence="5">
    <location>
        <begin position="13"/>
        <end position="96"/>
    </location>
</feature>
<feature type="region of interest" description="Disordered" evidence="4">
    <location>
        <begin position="291"/>
        <end position="333"/>
    </location>
</feature>
<keyword evidence="6" id="KW-1185">Reference proteome</keyword>
<dbReference type="InterPro" id="IPR012677">
    <property type="entry name" value="Nucleotide-bd_a/b_plait_sf"/>
</dbReference>
<reference evidence="7" key="1">
    <citation type="submission" date="2022-11" db="UniProtKB">
        <authorList>
            <consortium name="WormBaseParasite"/>
        </authorList>
    </citation>
    <scope>IDENTIFICATION</scope>
</reference>
<dbReference type="SMART" id="SM00360">
    <property type="entry name" value="RRM"/>
    <property type="match status" value="2"/>
</dbReference>
<dbReference type="Pfam" id="PF00076">
    <property type="entry name" value="RRM_1"/>
    <property type="match status" value="2"/>
</dbReference>
<evidence type="ECO:0000313" key="7">
    <source>
        <dbReference type="WBParaSite" id="nRc.2.0.1.t22072-RA"/>
    </source>
</evidence>
<dbReference type="InterPro" id="IPR035979">
    <property type="entry name" value="RBD_domain_sf"/>
</dbReference>